<keyword evidence="5" id="KW-0297">G-protein coupled receptor</keyword>
<dbReference type="Pfam" id="PF00001">
    <property type="entry name" value="7tm_1"/>
    <property type="match status" value="1"/>
</dbReference>
<dbReference type="OrthoDB" id="10427937at2759"/>
<dbReference type="KEGG" id="aplc:110980874"/>
<sequence>MEESQADGWITFSQSTNSNMLISSTADSSESHQWTTISEWINSSEWIHHSNRWTTATTEQAGPQLWTNSSEGFTASELISASEWMTSNEGWINSTEFMSPTVDSHESMPRQFPPSPVYLFILKCIFCATLLFVSFFGNLLVCYAVATTRKLRSYNNYYLVGLAIADLVSGGVVPAVTSVVWLVEYWPFSEALCTVVTYIKHVFLHTTFLMTLIISIDRYRALYYPVQHVKEKTLRHACLMMSVGYVIPVLIWTPLVVVLPYVGLTQRVRPPACHASYGFHPALLILTLLSLSWVPIISTTVFYALVYCAIIRRSRGQKTQPAKETMSTKHPTGLRRYPNRKVGKTSRVYSPSETAPVPGNPGAEPSSTPPSTDFKRSSGVSVGKVNLAFMEGEGGSCGSQTEPVQPNGVASLQLQSSLTSKPHPVKNISRKASLMSLRATRTLTYIWAVMLVSGVPWSIYAMIVAVDPAYTPEIDVGFLAFLAHLSSAANPFCYAICNPLFRRVFYRILCCRLWGRRNRST</sequence>
<dbReference type="OMA" id="YCAIIRR"/>
<proteinExistence type="predicted"/>
<evidence type="ECO:0000256" key="9">
    <source>
        <dbReference type="ARBA" id="ARBA00023224"/>
    </source>
</evidence>
<dbReference type="GO" id="GO:0005886">
    <property type="term" value="C:plasma membrane"/>
    <property type="evidence" value="ECO:0007669"/>
    <property type="project" value="UniProtKB-SubCell"/>
</dbReference>
<feature type="transmembrane region" description="Helical" evidence="11">
    <location>
        <begin position="117"/>
        <end position="145"/>
    </location>
</feature>
<evidence type="ECO:0000256" key="7">
    <source>
        <dbReference type="ARBA" id="ARBA00023157"/>
    </source>
</evidence>
<dbReference type="InterPro" id="IPR017452">
    <property type="entry name" value="GPCR_Rhodpsn_7TM"/>
</dbReference>
<evidence type="ECO:0000256" key="10">
    <source>
        <dbReference type="SAM" id="MobiDB-lite"/>
    </source>
</evidence>
<dbReference type="GO" id="GO:0001591">
    <property type="term" value="F:dopamine neurotransmitter receptor activity, coupled via Gi/Go"/>
    <property type="evidence" value="ECO:0007669"/>
    <property type="project" value="TreeGrafter"/>
</dbReference>
<evidence type="ECO:0000256" key="8">
    <source>
        <dbReference type="ARBA" id="ARBA00023170"/>
    </source>
</evidence>
<feature type="transmembrane region" description="Helical" evidence="11">
    <location>
        <begin position="237"/>
        <end position="262"/>
    </location>
</feature>
<dbReference type="InterPro" id="IPR000276">
    <property type="entry name" value="GPCR_Rhodpsn"/>
</dbReference>
<dbReference type="PRINTS" id="PR00237">
    <property type="entry name" value="GPCRRHODOPSN"/>
</dbReference>
<keyword evidence="2" id="KW-1003">Cell membrane</keyword>
<dbReference type="GO" id="GO:0045202">
    <property type="term" value="C:synapse"/>
    <property type="evidence" value="ECO:0007669"/>
    <property type="project" value="GOC"/>
</dbReference>
<evidence type="ECO:0000256" key="2">
    <source>
        <dbReference type="ARBA" id="ARBA00022475"/>
    </source>
</evidence>
<keyword evidence="4 11" id="KW-1133">Transmembrane helix</keyword>
<dbReference type="SUPFAM" id="SSF81321">
    <property type="entry name" value="Family A G protein-coupled receptor-like"/>
    <property type="match status" value="1"/>
</dbReference>
<keyword evidence="9" id="KW-0807">Transducer</keyword>
<dbReference type="Proteomes" id="UP000694845">
    <property type="component" value="Unplaced"/>
</dbReference>
<reference evidence="14" key="1">
    <citation type="submission" date="2025-08" db="UniProtKB">
        <authorList>
            <consortium name="RefSeq"/>
        </authorList>
    </citation>
    <scope>IDENTIFICATION</scope>
</reference>
<feature type="transmembrane region" description="Helical" evidence="11">
    <location>
        <begin position="478"/>
        <end position="497"/>
    </location>
</feature>
<dbReference type="RefSeq" id="XP_022093604.1">
    <property type="nucleotide sequence ID" value="XM_022237912.1"/>
</dbReference>
<keyword evidence="3 11" id="KW-0812">Transmembrane</keyword>
<feature type="transmembrane region" description="Helical" evidence="11">
    <location>
        <begin position="445"/>
        <end position="466"/>
    </location>
</feature>
<evidence type="ECO:0000256" key="1">
    <source>
        <dbReference type="ARBA" id="ARBA00004651"/>
    </source>
</evidence>
<keyword evidence="13" id="KW-1185">Reference proteome</keyword>
<dbReference type="PROSITE" id="PS50262">
    <property type="entry name" value="G_PROTEIN_RECEP_F1_2"/>
    <property type="match status" value="1"/>
</dbReference>
<comment type="subcellular location">
    <subcellularLocation>
        <location evidence="1">Cell membrane</location>
        <topology evidence="1">Multi-pass membrane protein</topology>
    </subcellularLocation>
</comment>
<feature type="transmembrane region" description="Helical" evidence="11">
    <location>
        <begin position="195"/>
        <end position="216"/>
    </location>
</feature>
<evidence type="ECO:0000313" key="13">
    <source>
        <dbReference type="Proteomes" id="UP000694845"/>
    </source>
</evidence>
<dbReference type="PANTHER" id="PTHR24248:SF125">
    <property type="entry name" value="DOPAMINE D2-LIKE RECEPTOR"/>
    <property type="match status" value="1"/>
</dbReference>
<evidence type="ECO:0000256" key="6">
    <source>
        <dbReference type="ARBA" id="ARBA00023136"/>
    </source>
</evidence>
<feature type="transmembrane region" description="Helical" evidence="11">
    <location>
        <begin position="282"/>
        <end position="310"/>
    </location>
</feature>
<gene>
    <name evidence="14" type="primary">LOC110980874</name>
</gene>
<dbReference type="CDD" id="cd00637">
    <property type="entry name" value="7tm_classA_rhodopsin-like"/>
    <property type="match status" value="1"/>
</dbReference>
<accession>A0A8B7YK25</accession>
<dbReference type="GeneID" id="110980874"/>
<evidence type="ECO:0000256" key="5">
    <source>
        <dbReference type="ARBA" id="ARBA00023040"/>
    </source>
</evidence>
<keyword evidence="6 11" id="KW-0472">Membrane</keyword>
<name>A0A8B7YK25_ACAPL</name>
<keyword evidence="7" id="KW-1015">Disulfide bond</keyword>
<feature type="transmembrane region" description="Helical" evidence="11">
    <location>
        <begin position="157"/>
        <end position="183"/>
    </location>
</feature>
<evidence type="ECO:0000313" key="14">
    <source>
        <dbReference type="RefSeq" id="XP_022093604.1"/>
    </source>
</evidence>
<feature type="domain" description="G-protein coupled receptors family 1 profile" evidence="12">
    <location>
        <begin position="137"/>
        <end position="494"/>
    </location>
</feature>
<feature type="region of interest" description="Disordered" evidence="10">
    <location>
        <begin position="318"/>
        <end position="378"/>
    </location>
</feature>
<organism evidence="13 14">
    <name type="scientific">Acanthaster planci</name>
    <name type="common">Crown-of-thorns starfish</name>
    <dbReference type="NCBI Taxonomy" id="133434"/>
    <lineage>
        <taxon>Eukaryota</taxon>
        <taxon>Metazoa</taxon>
        <taxon>Echinodermata</taxon>
        <taxon>Eleutherozoa</taxon>
        <taxon>Asterozoa</taxon>
        <taxon>Asteroidea</taxon>
        <taxon>Valvatacea</taxon>
        <taxon>Valvatida</taxon>
        <taxon>Acanthasteridae</taxon>
        <taxon>Acanthaster</taxon>
    </lineage>
</organism>
<dbReference type="GO" id="GO:0004930">
    <property type="term" value="F:G protein-coupled receptor activity"/>
    <property type="evidence" value="ECO:0007669"/>
    <property type="project" value="UniProtKB-KW"/>
</dbReference>
<dbReference type="Gene3D" id="1.20.1070.10">
    <property type="entry name" value="Rhodopsin 7-helix transmembrane proteins"/>
    <property type="match status" value="1"/>
</dbReference>
<dbReference type="AlphaFoldDB" id="A0A8B7YK25"/>
<protein>
    <submittedName>
        <fullName evidence="14">Muscarinic acetylcholine receptor M3-like</fullName>
    </submittedName>
</protein>
<keyword evidence="8" id="KW-0675">Receptor</keyword>
<evidence type="ECO:0000256" key="4">
    <source>
        <dbReference type="ARBA" id="ARBA00022989"/>
    </source>
</evidence>
<dbReference type="SMART" id="SM01381">
    <property type="entry name" value="7TM_GPCR_Srsx"/>
    <property type="match status" value="1"/>
</dbReference>
<evidence type="ECO:0000256" key="11">
    <source>
        <dbReference type="SAM" id="Phobius"/>
    </source>
</evidence>
<dbReference type="PANTHER" id="PTHR24248">
    <property type="entry name" value="ADRENERGIC RECEPTOR-RELATED G-PROTEIN COUPLED RECEPTOR"/>
    <property type="match status" value="1"/>
</dbReference>
<evidence type="ECO:0000259" key="12">
    <source>
        <dbReference type="PROSITE" id="PS50262"/>
    </source>
</evidence>
<evidence type="ECO:0000256" key="3">
    <source>
        <dbReference type="ARBA" id="ARBA00022692"/>
    </source>
</evidence>